<feature type="region of interest" description="Disordered" evidence="2">
    <location>
        <begin position="1235"/>
        <end position="1257"/>
    </location>
</feature>
<evidence type="ECO:0000313" key="3">
    <source>
        <dbReference type="EMBL" id="QMP87027.1"/>
    </source>
</evidence>
<protein>
    <submittedName>
        <fullName evidence="3">Structural protein</fullName>
    </submittedName>
</protein>
<keyword evidence="1" id="KW-0175">Coiled coil</keyword>
<sequence>MSKLDTNFVKQLYSSKGVELTPEKLQYISENYASNEELESSFNMKYSEPQEPKTDPEKKNQNSTTTSTKTPSVSPTQQQERKPTSVGGKPKTTGASASSAGRGKKVAGKVVEEDKPLFGEPVQSFTDQKSKEFKEAKKKEIAVIDNKPVVDITSQFNVKPKTFTEAVSTTVDSNFKDYQVKPLSLVVSEKQKERKASQQDGLDDYLTKESIDFEDALANKGFLNNVENFARDSWNTALALASNLPFGIGEKASEVIGSTGIVADKTSVDKYFTKAKQEFEKEGKSVTPERLKERAKEIRLKEAKDNYIENQDAEFLNEIKDEEYLDPKSGEVTKIQDALRINDFEKYNTLNKESVKYSNLLKLNKEKLDGFYNDLKQTKNVLNHQIIFGNFDYATDIYNGLLNKEDKNQDDLDFISYYETNKDKAASSPVNPNLKEIVSKLEEEIKSNADDFNSVLDTQLNYIEKFDKSFTGKEDAYEDFDNSRRSYDGVFGYKFYSSFAETVNGTIKTIQTLAELSDKLKSKIGLPLQGADSYLFNKVFKDYNYYDFSKELEKQKELVREDVKEVTNASSLLNYVSDVTATQTGQMTLPMLAGYGGLAMPLLSQSAVYFASGFGRGVGESEKFEERLKRGLVEPGEIGKVHTFAEKLIHGGITGGADILGNLPTALRLSKSFNSLLSKPNTANIFWKSWTKKGLDGAKEFGTDLLKENTEESLAEIFQDLSRVFVLNEDGVNIGQSIDDVIKDTTTFTLISKIFPLMGRGVINRIASTSDKNKISELEKELYYWKGKLGENVSEETKAIYSDRISKIQANIDKTNLSIIDKVKKDAGGVNAIESLNTEIDNTLQEANKINENKELSKEEKKVLLDAQKKIYTSLISNRDALIDGSKTSFDLLPEEEQTKLKVEAAEAIIQEQVDKGIEKDNIQEPNAEVINKKAKELYNQKIQEDAKTKQTDGKITNEEKPTTTNKEQAVSTAQQKSNVELQEEVDNNKLIGLEPNGGVDANVDKFETYSGNKFEITLTNVDENGNALPRGDGNKKITIKTIKSDGTVRVNNALTKTFKTAAEAKEYANKFIEKDQQKDKNTNVKKEVDKLRAEELNELTENVENPEDFITDGKVDAKKVSESDNAKAKEIYAKYDAKIKPLLDNIKTQEDAVQKQEVDEINKKRAVYGLEPLKPTYRGTSISEWESVKKGEKFKSKDGFGENKANVTWVSDKKEYSEGYITSDDTVLVEFKPEAIDKSTKESGQENDDTGVRLGRDLDINDVQKVTDSKGNIIYESPKAQEDAVQKQSTNEGVLQSGQSEMGLQEMEQGDAKQEVVAEQGKEKIIPGKKSNVSGVEITYPTEEEAKNRREERSKPEYIESSSKDLIEEDVDSLKEELDGDFGLLTAENPMAQPLTEKENSALNKKAEEWLKKKGYSPRRVVGKYGQAENSFFVPNLTKQDAVAFAKEFNQESVAHSEGLIYQDGSMNPRVKSDDNFNLSEDYNQNSDYVSVVKTKDGLKTFSVGYDFNQRVQPETSQGIEVSNDINEAKKQVANIANKKIARSILNGVKAISKILPNVKVIIHDTDASFRSVSGESKNQSSSGLYQDGKIHINLEKANRRTVAHEIFHAILLDKVKTDANAQVVTKKMIEAIAAKIDNNPKLKAKLEEFASMYDENIQNEEKLSELVGMLAENYDSFSTRVKEIIKNWLNSIAKSFGVELFESNEVFDVLNTIAKKVSTGKEISKEDVLSIGEENMSVSDLTSRFQANFKDPVSGVEFVYDKNTDKFIKLEKDGFITKDKSINDFDGKILFLHQPDAAFSGLIFKNGELLVEGKGGVYYPIKFHEDGYFWASTDTTAENMAKDLNKVYDANNGKILMALTTAPYNKLLSSTTASNGVMEIILSKAFDKGFSINKEQIKKSLIDAANKVVVKKSLIKDKKTKQPILDEKGNKQYKEKNFGLGLKLKKGITLEEVKSEIKNKLNPEKSSFDDRKIFSEGLISNIASIVKQNPKAVDQFGKFFSKGIKNESFKGVAKTGKLSISAANMTQAISEMLTEPMLKEGVDRGRGGQVYAILELNGKVKDTPSNKHESYPKAIQSVDPKNNKVKLHILKDRVKWNEVFEDPTTNEIVSKDRELNIFPTSGVSTTGLKLNTKNIKNNTRQQKALPSKVAEKLTEDGDGNFVFKHYSDQKRDVIKTGQGNNAITSREEASALSAVGGLAMFYTMEGQKETGVGNVEHNILISKDKVYDIDSDPLGFEKEAKKRFNEVRPGQAFTNNHRGAFITQIANENGFDIAVTQWRGSELRAQTTKELTPSDKAIDFKERPLDTFKDGDYAIIDGRESLITNVDGNKLRYESLDGIAKGTTVNNERNRRSIIKIDKPSVRMQKPKKLSTQINKVVGIKPKATEQKRINKAYDIGVAFQKLKTVAEKDKAALIKSLKAEANAFIKASITDLKAGDIGNRAITSIASKIQSITDQNFEEKLLDINTILDNLYTNRDVNTAKDDSKNAFDNVMSGKVGKLDKRGDRDKVMSSKIVNFTKLEPKILKRVLDDADFEQYKDYISRLSGRGLTLEETDLPTIEKIFDKIVKPYSDYVAEVNRIQQIIDAGGTLTKGESDFIENNKSEFSERETPQTLADKEAKKLERDAKKEAEIAKKKASIKELLPSIKSVFESSNAVKGSLEWRILDALIGLSESDVDSMPDNMLTNALNAISSMVNDDVIPSYAEDLYKYKLKTDYKNALVETLKKAGKFGVYKLKVAKIPLKIREIIGLPLNPVALWNDIRKKNITQKIIDRRIKLFNLSSIDAAVKVYGDTPLFNAFMSSFGKAMSRIASAEEKVEAVLLKAKRDLDKNSKNPQESYMKIVYHLIDTMAKNNVGTTSSRSAMEYFEATVNDPNSKISEDNYMKGLVEGFIKKVGNNNNQIEDLTPEEANAANAIRMVLEENQINAYEANLFQNSNAAPMIVEYFPVFNSVVKQAENDLARLKSKFGIDSVSIKAGSLEDKTGTAHPIDLNPFTSAFSSVRNVLFQHQLRSEYAAITQAINEAIAENSTDNDVLPYLKGIQKALNSQFDLLINGAIHTEPTLTDKILNGTDRAFYTLALGSIISRGVDFAGNMVQLMTINPKYISYSNKISNALINIKEDGESETELIRSFYENAEASDINKMISSKKINTERTEFINKGINKEVLSKGLPESNIGTKIKSKITGPIRDTASGAVDTLLGFGDVKPYAISWNGVFYEEFLKQAGEEVNIEKIARGDIEYLKKYKDAISKASNKANQENADLYGSTNPMEKKVGIMEIASKKIKNSVPGAVNALVNKAAYLFASFDMNARNDMNTAVNTYIENQEGRNARRFLGGAIRLASYSLAINYITGAIWGWLKGDDDDEEKLKVSFDKLSGDDDFIKEVNNFLLDYPIQKDADGNIIELNVEDLAKYDQIRYKLMQNKDFAAAYDIIYGYLNRDLFDNQVKNKIGEINNSKYEYDKSFVEVFFSDIDKGFGKSDDEIVGVLGLLNSQQGYKLFTEDEIDSYILKIEKYMADTNFLSNRATRESSKQIDKLIVTKAASILSDYRSNKSAEEVTTTEGLKLFMGMMFSRSNNFTKASYNFAAEFANKQMIQSRRGERGYDAFKDNVFQTPIKAGLTKVAIKKQLTQDAFNILFPALTKMDKYMYTDYAVPDLVRFTPLGILGVNDFSKIDSKMKNDVIYQNTNGKYRDNIIKDIKETKIDILRSKENIEKDSIDNQFRKSRVIPGVKETKLKSRLPSYKEGKDLKVNGNRAN</sequence>
<feature type="region of interest" description="Disordered" evidence="2">
    <location>
        <begin position="1278"/>
        <end position="1297"/>
    </location>
</feature>
<feature type="region of interest" description="Disordered" evidence="2">
    <location>
        <begin position="1341"/>
        <end position="1366"/>
    </location>
</feature>
<feature type="region of interest" description="Disordered" evidence="2">
    <location>
        <begin position="945"/>
        <end position="968"/>
    </location>
</feature>
<dbReference type="Pfam" id="PF11697">
    <property type="entry name" value="DUF3293"/>
    <property type="match status" value="1"/>
</dbReference>
<feature type="compositionally biased region" description="Low complexity" evidence="2">
    <location>
        <begin position="61"/>
        <end position="78"/>
    </location>
</feature>
<dbReference type="EMBL" id="MT497091">
    <property type="protein sequence ID" value="QMP87027.1"/>
    <property type="molecule type" value="Genomic_DNA"/>
</dbReference>
<feature type="region of interest" description="Disordered" evidence="2">
    <location>
        <begin position="39"/>
        <end position="113"/>
    </location>
</feature>
<dbReference type="InterPro" id="IPR021710">
    <property type="entry name" value="DUF3293"/>
</dbReference>
<keyword evidence="4" id="KW-1185">Reference proteome</keyword>
<dbReference type="Proteomes" id="UP000514751">
    <property type="component" value="Segment"/>
</dbReference>
<feature type="coiled-coil region" evidence="1">
    <location>
        <begin position="833"/>
        <end position="860"/>
    </location>
</feature>
<organism evidence="3 4">
    <name type="scientific">Flavobacterium phage vB_FspP_elemoD_13-5B</name>
    <dbReference type="NCBI Taxonomy" id="2743801"/>
    <lineage>
        <taxon>Viruses</taxon>
        <taxon>Duplodnaviria</taxon>
        <taxon>Heunggongvirae</taxon>
        <taxon>Uroviricota</taxon>
        <taxon>Caudoviricetes</taxon>
        <taxon>Elemovirus</taxon>
        <taxon>Elemovirus elemoD</taxon>
    </lineage>
</organism>
<feature type="compositionally biased region" description="Polar residues" evidence="2">
    <location>
        <begin position="1287"/>
        <end position="1297"/>
    </location>
</feature>
<dbReference type="PANTHER" id="PTHR34491">
    <property type="entry name" value="A-TYPE INCLUSION PROTEIN, PUTATIVE-RELATED"/>
    <property type="match status" value="1"/>
</dbReference>
<proteinExistence type="predicted"/>
<feature type="compositionally biased region" description="Basic and acidic residues" evidence="2">
    <location>
        <begin position="48"/>
        <end position="60"/>
    </location>
</feature>
<feature type="compositionally biased region" description="Basic and acidic residues" evidence="2">
    <location>
        <begin position="945"/>
        <end position="962"/>
    </location>
</feature>
<name>A0A7D7IPN1_9CAUD</name>
<evidence type="ECO:0000256" key="2">
    <source>
        <dbReference type="SAM" id="MobiDB-lite"/>
    </source>
</evidence>
<dbReference type="PANTHER" id="PTHR34491:SF156">
    <property type="entry name" value="KINESIN MOTOR DOMAIN-CONTAINING PROTEIN"/>
    <property type="match status" value="1"/>
</dbReference>
<feature type="compositionally biased region" description="Basic and acidic residues" evidence="2">
    <location>
        <begin position="1345"/>
        <end position="1366"/>
    </location>
</feature>
<reference evidence="4" key="1">
    <citation type="submission" date="2020-05" db="EMBL/GenBank/DDBJ databases">
        <title>Genomics and ecology of novel Flavobacterium phages from the Baltic Sea.</title>
        <authorList>
            <person name="Hoetzinger M."/>
            <person name="Nilsson E."/>
            <person name="Holmfeldt K."/>
        </authorList>
    </citation>
    <scope>NUCLEOTIDE SEQUENCE [LARGE SCALE GENOMIC DNA]</scope>
</reference>
<gene>
    <name evidence="3" type="ORF">elemo135B_phanotate76</name>
</gene>
<evidence type="ECO:0000256" key="1">
    <source>
        <dbReference type="SAM" id="Coils"/>
    </source>
</evidence>
<evidence type="ECO:0000313" key="4">
    <source>
        <dbReference type="Proteomes" id="UP000514751"/>
    </source>
</evidence>
<accession>A0A7D7IPN1</accession>